<dbReference type="EMBL" id="HG994366">
    <property type="protein sequence ID" value="CAF1901563.1"/>
    <property type="molecule type" value="Genomic_DNA"/>
</dbReference>
<organism evidence="1">
    <name type="scientific">Brassica napus</name>
    <name type="common">Rape</name>
    <dbReference type="NCBI Taxonomy" id="3708"/>
    <lineage>
        <taxon>Eukaryota</taxon>
        <taxon>Viridiplantae</taxon>
        <taxon>Streptophyta</taxon>
        <taxon>Embryophyta</taxon>
        <taxon>Tracheophyta</taxon>
        <taxon>Spermatophyta</taxon>
        <taxon>Magnoliopsida</taxon>
        <taxon>eudicotyledons</taxon>
        <taxon>Gunneridae</taxon>
        <taxon>Pentapetalae</taxon>
        <taxon>rosids</taxon>
        <taxon>malvids</taxon>
        <taxon>Brassicales</taxon>
        <taxon>Brassicaceae</taxon>
        <taxon>Brassiceae</taxon>
        <taxon>Brassica</taxon>
    </lineage>
</organism>
<dbReference type="InterPro" id="IPR029063">
    <property type="entry name" value="SAM-dependent_MTases_sf"/>
</dbReference>
<dbReference type="AlphaFoldDB" id="A0A816K092"/>
<dbReference type="GO" id="GO:0008168">
    <property type="term" value="F:methyltransferase activity"/>
    <property type="evidence" value="ECO:0007669"/>
    <property type="project" value="InterPro"/>
</dbReference>
<dbReference type="Proteomes" id="UP001295469">
    <property type="component" value="Chromosome C02"/>
</dbReference>
<reference evidence="1" key="1">
    <citation type="submission" date="2021-01" db="EMBL/GenBank/DDBJ databases">
        <authorList>
            <consortium name="Genoscope - CEA"/>
            <person name="William W."/>
        </authorList>
    </citation>
    <scope>NUCLEOTIDE SEQUENCE</scope>
</reference>
<dbReference type="Gene3D" id="3.40.50.150">
    <property type="entry name" value="Vaccinia Virus protein VP39"/>
    <property type="match status" value="1"/>
</dbReference>
<evidence type="ECO:0000313" key="1">
    <source>
        <dbReference type="EMBL" id="CAF1901563.1"/>
    </source>
</evidence>
<dbReference type="SUPFAM" id="SSF53335">
    <property type="entry name" value="S-adenosyl-L-methionine-dependent methyltransferases"/>
    <property type="match status" value="1"/>
</dbReference>
<gene>
    <name evidence="1" type="ORF">DARMORV10_C02P22070.1</name>
</gene>
<name>A0A816K092_BRANA</name>
<sequence>MKELKRSDRFSRDDTEEFIKAWIHGRIPEWCRKPKKVDKADELDGGGDKKTVVWLEDVGALVQGNSTTQASINIDASTNDHSSHQTLSINQEKKMWQILVVRVDLILLLQSKTSLMQLKTSTAKETGQNPAENMEFQVLFNDFTTNDFNTLFQSLPAGRRYYSAGVPGSFFESVLPKESFHIGVNNYAFHFTSKIPKGITDRDSPSWNRDMHCTGFNKAVKKAYLDQYSADTKILLDARADELVPGGLMLLFVSCLRDGVKMSETSKGIGVIEQDKVDSFSTPLYFAEENELKQIIEENGRFTIEAFEDIIHAKGEFTLDPKVLAVSCRASFGTFLSQHFGEQVFTKVFDLIEAKLRQELPRLLNAKPGMQYLIVLRKKN</sequence>
<dbReference type="Pfam" id="PF03492">
    <property type="entry name" value="Methyltransf_7"/>
    <property type="match status" value="1"/>
</dbReference>
<proteinExistence type="predicted"/>
<protein>
    <submittedName>
        <fullName evidence="1">(rape) hypothetical protein</fullName>
    </submittedName>
</protein>
<dbReference type="PANTHER" id="PTHR31009">
    <property type="entry name" value="S-ADENOSYL-L-METHIONINE:CARBOXYL METHYLTRANSFERASE FAMILY PROTEIN"/>
    <property type="match status" value="1"/>
</dbReference>
<dbReference type="InterPro" id="IPR005299">
    <property type="entry name" value="MeTrfase_7"/>
</dbReference>
<accession>A0A816K092</accession>